<name>A0AAW1GKG2_SAPOF</name>
<dbReference type="InterPro" id="IPR004883">
    <property type="entry name" value="LOB"/>
</dbReference>
<evidence type="ECO:0000313" key="3">
    <source>
        <dbReference type="EMBL" id="KAK9664251.1"/>
    </source>
</evidence>
<dbReference type="Pfam" id="PF03195">
    <property type="entry name" value="LOB"/>
    <property type="match status" value="1"/>
</dbReference>
<evidence type="ECO:0000256" key="1">
    <source>
        <dbReference type="ARBA" id="ARBA00005474"/>
    </source>
</evidence>
<dbReference type="PANTHER" id="PTHR31301">
    <property type="entry name" value="LOB DOMAIN-CONTAINING PROTEIN 4-RELATED"/>
    <property type="match status" value="1"/>
</dbReference>
<dbReference type="PROSITE" id="PS50891">
    <property type="entry name" value="LOB"/>
    <property type="match status" value="1"/>
</dbReference>
<evidence type="ECO:0000313" key="4">
    <source>
        <dbReference type="Proteomes" id="UP001443914"/>
    </source>
</evidence>
<dbReference type="PANTHER" id="PTHR31301:SF19">
    <property type="entry name" value="LOB DOMAIN-CONTAINING PROTEIN 2"/>
    <property type="match status" value="1"/>
</dbReference>
<feature type="domain" description="LOB" evidence="2">
    <location>
        <begin position="13"/>
        <end position="115"/>
    </location>
</feature>
<organism evidence="3 4">
    <name type="scientific">Saponaria officinalis</name>
    <name type="common">Common soapwort</name>
    <name type="synonym">Lychnis saponaria</name>
    <dbReference type="NCBI Taxonomy" id="3572"/>
    <lineage>
        <taxon>Eukaryota</taxon>
        <taxon>Viridiplantae</taxon>
        <taxon>Streptophyta</taxon>
        <taxon>Embryophyta</taxon>
        <taxon>Tracheophyta</taxon>
        <taxon>Spermatophyta</taxon>
        <taxon>Magnoliopsida</taxon>
        <taxon>eudicotyledons</taxon>
        <taxon>Gunneridae</taxon>
        <taxon>Pentapetalae</taxon>
        <taxon>Caryophyllales</taxon>
        <taxon>Caryophyllaceae</taxon>
        <taxon>Caryophylleae</taxon>
        <taxon>Saponaria</taxon>
    </lineage>
</organism>
<reference evidence="3" key="1">
    <citation type="submission" date="2024-03" db="EMBL/GenBank/DDBJ databases">
        <title>WGS assembly of Saponaria officinalis var. Norfolk2.</title>
        <authorList>
            <person name="Jenkins J."/>
            <person name="Shu S."/>
            <person name="Grimwood J."/>
            <person name="Barry K."/>
            <person name="Goodstein D."/>
            <person name="Schmutz J."/>
            <person name="Leebens-Mack J."/>
            <person name="Osbourn A."/>
        </authorList>
    </citation>
    <scope>NUCLEOTIDE SEQUENCE [LARGE SCALE GENOMIC DNA]</scope>
    <source>
        <strain evidence="3">JIC</strain>
    </source>
</reference>
<gene>
    <name evidence="3" type="ORF">RND81_14G028600</name>
</gene>
<dbReference type="EMBL" id="JBDFQZ010000014">
    <property type="protein sequence ID" value="KAK9664251.1"/>
    <property type="molecule type" value="Genomic_DNA"/>
</dbReference>
<dbReference type="Proteomes" id="UP001443914">
    <property type="component" value="Unassembled WGS sequence"/>
</dbReference>
<comment type="caution">
    <text evidence="3">The sequence shown here is derived from an EMBL/GenBank/DDBJ whole genome shotgun (WGS) entry which is preliminary data.</text>
</comment>
<evidence type="ECO:0000259" key="2">
    <source>
        <dbReference type="PROSITE" id="PS50891"/>
    </source>
</evidence>
<comment type="similarity">
    <text evidence="1">Belongs to the LOB domain-containing protein family.</text>
</comment>
<accession>A0AAW1GKG2</accession>
<protein>
    <recommendedName>
        <fullName evidence="2">LOB domain-containing protein</fullName>
    </recommendedName>
</protein>
<sequence>MHRANNGISGAHQACAACKHQRKRCTDKCILAPFFPAEKVREFQAVHKVFGVSNVQKIVRNLQNDEDRKRAADSLVWEALCRQKDPILGPFGEYRKIYDELKLYQTRVQPQINNQTGPNPIVTQNGHTNGSGGYKSGPGIIGWSVSSNGSGHNNNNNNNKVSTYVGGIDDNVALVNCIRAQCGPIVDSGLFGNYGPQNDLNGGTKIRQDRDTSDGSLVIPPQQHIINGFNQHYYLPGELSPMDTKSIESSIWEAGS</sequence>
<proteinExistence type="inferred from homology"/>
<dbReference type="AlphaFoldDB" id="A0AAW1GKG2"/>
<keyword evidence="4" id="KW-1185">Reference proteome</keyword>